<proteinExistence type="predicted"/>
<evidence type="ECO:0000313" key="2">
    <source>
        <dbReference type="Proteomes" id="UP000295511"/>
    </source>
</evidence>
<evidence type="ECO:0000313" key="1">
    <source>
        <dbReference type="EMBL" id="TDF90078.1"/>
    </source>
</evidence>
<dbReference type="EMBL" id="SMRU01000037">
    <property type="protein sequence ID" value="TDF90078.1"/>
    <property type="molecule type" value="Genomic_DNA"/>
</dbReference>
<accession>A0A4R5K8P2</accession>
<protein>
    <submittedName>
        <fullName evidence="1">Uracil-DNA glycosylase</fullName>
    </submittedName>
</protein>
<dbReference type="AlphaFoldDB" id="A0A4R5K8P2"/>
<comment type="caution">
    <text evidence="1">The sequence shown here is derived from an EMBL/GenBank/DDBJ whole genome shotgun (WGS) entry which is preliminary data.</text>
</comment>
<dbReference type="OrthoDB" id="3679064at2"/>
<gene>
    <name evidence="1" type="ORF">E1809_22610</name>
</gene>
<organism evidence="1 2">
    <name type="scientific">Arthrobacter terricola</name>
    <dbReference type="NCBI Taxonomy" id="2547396"/>
    <lineage>
        <taxon>Bacteria</taxon>
        <taxon>Bacillati</taxon>
        <taxon>Actinomycetota</taxon>
        <taxon>Actinomycetes</taxon>
        <taxon>Micrococcales</taxon>
        <taxon>Micrococcaceae</taxon>
        <taxon>Arthrobacter</taxon>
    </lineage>
</organism>
<keyword evidence="2" id="KW-1185">Reference proteome</keyword>
<dbReference type="RefSeq" id="WP_133206505.1">
    <property type="nucleotide sequence ID" value="NZ_SMRU01000037.1"/>
</dbReference>
<sequence>MTIDWDEKRALLQEPNIAAVTQLCDELMARKPGSTVPYIDPVHDEDECRIITLQTSPVRGAESGFVSHLNEDDAARRIQLIYDSAELDARYVMPWNSYPWVRDSGSPTALSAQEKTDGLRPFRQFLKINSRVSAVVAHGADAAAFLALYEKTYHSALKQHGIKVYKASALGGRAFALSEAKQQELLEKNIETYRDAMQRAGIQHL</sequence>
<reference evidence="1 2" key="1">
    <citation type="submission" date="2019-03" db="EMBL/GenBank/DDBJ databases">
        <title>Whole genome sequence of Arthrobacter sp JH1-1.</title>
        <authorList>
            <person name="Trinh H.N."/>
        </authorList>
    </citation>
    <scope>NUCLEOTIDE SEQUENCE [LARGE SCALE GENOMIC DNA]</scope>
    <source>
        <strain evidence="1 2">JH1-1</strain>
    </source>
</reference>
<dbReference type="Proteomes" id="UP000295511">
    <property type="component" value="Unassembled WGS sequence"/>
</dbReference>
<name>A0A4R5K8P2_9MICC</name>